<keyword evidence="4" id="KW-1185">Reference proteome</keyword>
<name>A0ABT6TRJ6_9BACL</name>
<feature type="region of interest" description="Disordered" evidence="1">
    <location>
        <begin position="26"/>
        <end position="82"/>
    </location>
</feature>
<evidence type="ECO:0000256" key="2">
    <source>
        <dbReference type="SAM" id="SignalP"/>
    </source>
</evidence>
<organism evidence="3 4">
    <name type="scientific">Cohnella hashimotonis</name>
    <dbReference type="NCBI Taxonomy" id="2826895"/>
    <lineage>
        <taxon>Bacteria</taxon>
        <taxon>Bacillati</taxon>
        <taxon>Bacillota</taxon>
        <taxon>Bacilli</taxon>
        <taxon>Bacillales</taxon>
        <taxon>Paenibacillaceae</taxon>
        <taxon>Cohnella</taxon>
    </lineage>
</organism>
<feature type="chain" id="PRO_5045604748" evidence="2">
    <location>
        <begin position="22"/>
        <end position="232"/>
    </location>
</feature>
<accession>A0ABT6TRJ6</accession>
<proteinExistence type="predicted"/>
<dbReference type="Proteomes" id="UP001161691">
    <property type="component" value="Unassembled WGS sequence"/>
</dbReference>
<dbReference type="PROSITE" id="PS51257">
    <property type="entry name" value="PROKAR_LIPOPROTEIN"/>
    <property type="match status" value="1"/>
</dbReference>
<sequence length="232" mass="23619">MKVSFKTASYGFVLAGVLVLAACNSAGSASSNGSDAPSASPSASASAAAPASPSASAGSGTEAPASPSAGEPASASAPASAAPTKVSAEVAAEIKELMKLAKEGKAPGISYVAHDSLIDDVKKDWGKPDSDDMAGKGFYAVYSKHHAAFGYNKGSQLFDIRSSDAKLQKLTLLQIEQTLGKPSSTTKSGDDTIYVYETGKEFQLKFAIPKSTGKVDHISVFSKTGSRNNMAG</sequence>
<evidence type="ECO:0000313" key="3">
    <source>
        <dbReference type="EMBL" id="MDI4649156.1"/>
    </source>
</evidence>
<feature type="signal peptide" evidence="2">
    <location>
        <begin position="1"/>
        <end position="21"/>
    </location>
</feature>
<comment type="caution">
    <text evidence="3">The sequence shown here is derived from an EMBL/GenBank/DDBJ whole genome shotgun (WGS) entry which is preliminary data.</text>
</comment>
<dbReference type="EMBL" id="JAGRPV010000001">
    <property type="protein sequence ID" value="MDI4649156.1"/>
    <property type="molecule type" value="Genomic_DNA"/>
</dbReference>
<gene>
    <name evidence="3" type="ORF">KB449_29740</name>
</gene>
<evidence type="ECO:0000313" key="4">
    <source>
        <dbReference type="Proteomes" id="UP001161691"/>
    </source>
</evidence>
<keyword evidence="2" id="KW-0732">Signal</keyword>
<dbReference type="InterPro" id="IPR025453">
    <property type="entry name" value="DUF4309"/>
</dbReference>
<reference evidence="3" key="1">
    <citation type="submission" date="2023-04" db="EMBL/GenBank/DDBJ databases">
        <title>Comparative genomic analysis of Cohnella hashimotonis sp. nov., isolated from the International Space Station.</title>
        <authorList>
            <person name="Venkateswaran K."/>
            <person name="Simpson A."/>
        </authorList>
    </citation>
    <scope>NUCLEOTIDE SEQUENCE</scope>
    <source>
        <strain evidence="3">F6_2S_P_1</strain>
    </source>
</reference>
<dbReference type="Pfam" id="PF14172">
    <property type="entry name" value="DUF4309"/>
    <property type="match status" value="1"/>
</dbReference>
<protein>
    <submittedName>
        <fullName evidence="3">YjgB family protein</fullName>
    </submittedName>
</protein>
<dbReference type="RefSeq" id="WP_282911815.1">
    <property type="nucleotide sequence ID" value="NZ_JAGRPV010000001.1"/>
</dbReference>
<evidence type="ECO:0000256" key="1">
    <source>
        <dbReference type="SAM" id="MobiDB-lite"/>
    </source>
</evidence>